<protein>
    <submittedName>
        <fullName evidence="3">Glutamate--cysteine ligase/cyanophycin synthetase</fullName>
    </submittedName>
</protein>
<evidence type="ECO:0000256" key="1">
    <source>
        <dbReference type="PROSITE-ProRule" id="PRU00409"/>
    </source>
</evidence>
<name>A0A3E0B1T4_9STAP</name>
<dbReference type="GO" id="GO:0009432">
    <property type="term" value="P:SOS response"/>
    <property type="evidence" value="ECO:0007669"/>
    <property type="project" value="TreeGrafter"/>
</dbReference>
<evidence type="ECO:0000259" key="2">
    <source>
        <dbReference type="PROSITE" id="PS50975"/>
    </source>
</evidence>
<dbReference type="InterPro" id="IPR003806">
    <property type="entry name" value="ATP-grasp_PylC-type"/>
</dbReference>
<feature type="domain" description="ATP-grasp" evidence="2">
    <location>
        <begin position="88"/>
        <end position="347"/>
    </location>
</feature>
<dbReference type="AlphaFoldDB" id="A0A3E0B1T4"/>
<organism evidence="3 4">
    <name type="scientific">Jeotgalicoccus halotolerans</name>
    <dbReference type="NCBI Taxonomy" id="157227"/>
    <lineage>
        <taxon>Bacteria</taxon>
        <taxon>Bacillati</taxon>
        <taxon>Bacillota</taxon>
        <taxon>Bacilli</taxon>
        <taxon>Bacillales</taxon>
        <taxon>Staphylococcaceae</taxon>
        <taxon>Jeotgalicoccus</taxon>
    </lineage>
</organism>
<dbReference type="Proteomes" id="UP000257076">
    <property type="component" value="Unassembled WGS sequence"/>
</dbReference>
<dbReference type="GO" id="GO:0005737">
    <property type="term" value="C:cytoplasm"/>
    <property type="evidence" value="ECO:0007669"/>
    <property type="project" value="TreeGrafter"/>
</dbReference>
<keyword evidence="1" id="KW-0067">ATP-binding</keyword>
<keyword evidence="4" id="KW-1185">Reference proteome</keyword>
<dbReference type="GO" id="GO:0018169">
    <property type="term" value="F:ribosomal S6-glutamic acid ligase activity"/>
    <property type="evidence" value="ECO:0007669"/>
    <property type="project" value="TreeGrafter"/>
</dbReference>
<dbReference type="GO" id="GO:0046872">
    <property type="term" value="F:metal ion binding"/>
    <property type="evidence" value="ECO:0007669"/>
    <property type="project" value="InterPro"/>
</dbReference>
<keyword evidence="1" id="KW-0547">Nucleotide-binding</keyword>
<dbReference type="EMBL" id="QUMW01000009">
    <property type="protein sequence ID" value="REG25874.1"/>
    <property type="molecule type" value="Genomic_DNA"/>
</dbReference>
<dbReference type="PROSITE" id="PS50975">
    <property type="entry name" value="ATP_GRASP"/>
    <property type="match status" value="1"/>
</dbReference>
<sequence>MDFDILKKIMSDHLINLHINQYDNGVNGTLKLAENHIKSLPECTSERMSSSEIKFYYKNKLFGSMNGQIPSTSDKKGIRLCKDKMKTENLLSTNEISTTESILLEEKDYDKGLEIAKKSQRPLVLKPLNMYGGRGITLDVDESNFEFAWNNAKKEYDETTKIFKVLLQPILSGVETRMLVVENKFNSAILRVPANIVGDGLHTVNELINKKNTARMMNPHLKRLPIKISDVVKHNLEQLGKTLNSILEKDEIVFLHNSSNISLGGDSYEISHLVGDSLKKLAEDTIKVIPGISTAGVDIMFESFNDSSASVLEVNPGANLRMHHYPLKGEPKTPVNDLIDLLLKDFKNKLNK</sequence>
<dbReference type="RefSeq" id="WP_162842277.1">
    <property type="nucleotide sequence ID" value="NZ_CBCSHX010000001.1"/>
</dbReference>
<comment type="caution">
    <text evidence="3">The sequence shown here is derived from an EMBL/GenBank/DDBJ whole genome shotgun (WGS) entry which is preliminary data.</text>
</comment>
<dbReference type="InterPro" id="IPR013815">
    <property type="entry name" value="ATP_grasp_subdomain_1"/>
</dbReference>
<evidence type="ECO:0000313" key="3">
    <source>
        <dbReference type="EMBL" id="REG25874.1"/>
    </source>
</evidence>
<evidence type="ECO:0000313" key="4">
    <source>
        <dbReference type="Proteomes" id="UP000257076"/>
    </source>
</evidence>
<proteinExistence type="predicted"/>
<dbReference type="Gene3D" id="3.30.470.20">
    <property type="entry name" value="ATP-grasp fold, B domain"/>
    <property type="match status" value="2"/>
</dbReference>
<dbReference type="Pfam" id="PF02655">
    <property type="entry name" value="ATP-grasp_3"/>
    <property type="match status" value="1"/>
</dbReference>
<reference evidence="3 4" key="1">
    <citation type="submission" date="2018-08" db="EMBL/GenBank/DDBJ databases">
        <title>Genomic Encyclopedia of Type Strains, Phase IV (KMG-IV): sequencing the most valuable type-strain genomes for metagenomic binning, comparative biology and taxonomic classification.</title>
        <authorList>
            <person name="Goeker M."/>
        </authorList>
    </citation>
    <scope>NUCLEOTIDE SEQUENCE [LARGE SCALE GENOMIC DNA]</scope>
    <source>
        <strain evidence="3 4">DSM 17274</strain>
    </source>
</reference>
<gene>
    <name evidence="3" type="ORF">DFR63_0922</name>
</gene>
<dbReference type="InterPro" id="IPR011761">
    <property type="entry name" value="ATP-grasp"/>
</dbReference>
<dbReference type="PANTHER" id="PTHR21621:SF0">
    <property type="entry name" value="BETA-CITRYLGLUTAMATE SYNTHASE B-RELATED"/>
    <property type="match status" value="1"/>
</dbReference>
<dbReference type="PANTHER" id="PTHR21621">
    <property type="entry name" value="RIBOSOMAL PROTEIN S6 MODIFICATION PROTEIN"/>
    <property type="match status" value="1"/>
</dbReference>
<keyword evidence="3" id="KW-0436">Ligase</keyword>
<dbReference type="SUPFAM" id="SSF56059">
    <property type="entry name" value="Glutathione synthetase ATP-binding domain-like"/>
    <property type="match status" value="1"/>
</dbReference>
<dbReference type="GO" id="GO:0005524">
    <property type="term" value="F:ATP binding"/>
    <property type="evidence" value="ECO:0007669"/>
    <property type="project" value="UniProtKB-UniRule"/>
</dbReference>
<accession>A0A3E0B1T4</accession>
<dbReference type="Gene3D" id="3.30.1490.20">
    <property type="entry name" value="ATP-grasp fold, A domain"/>
    <property type="match status" value="1"/>
</dbReference>